<accession>A0A5C8ND50</accession>
<evidence type="ECO:0000256" key="1">
    <source>
        <dbReference type="ARBA" id="ARBA00009108"/>
    </source>
</evidence>
<organism evidence="2 3">
    <name type="scientific">Aeromicrobium terrae</name>
    <dbReference type="NCBI Taxonomy" id="2498846"/>
    <lineage>
        <taxon>Bacteria</taxon>
        <taxon>Bacillati</taxon>
        <taxon>Actinomycetota</taxon>
        <taxon>Actinomycetes</taxon>
        <taxon>Propionibacteriales</taxon>
        <taxon>Nocardioidaceae</taxon>
        <taxon>Aeromicrobium</taxon>
    </lineage>
</organism>
<reference evidence="2 3" key="1">
    <citation type="submission" date="2019-06" db="EMBL/GenBank/DDBJ databases">
        <title>Aeromicrobium sp. nov., isolated from a maize field.</title>
        <authorList>
            <person name="Lin S.-Y."/>
            <person name="Tsai C.-F."/>
            <person name="Young C.-C."/>
        </authorList>
    </citation>
    <scope>NUCLEOTIDE SEQUENCE [LARGE SCALE GENOMIC DNA]</scope>
    <source>
        <strain evidence="2 3">CC-CFT486</strain>
    </source>
</reference>
<gene>
    <name evidence="2" type="ORF">FHP06_13715</name>
</gene>
<dbReference type="RefSeq" id="WP_147687365.1">
    <property type="nucleotide sequence ID" value="NZ_VDUX01000007.1"/>
</dbReference>
<dbReference type="AlphaFoldDB" id="A0A5C8ND50"/>
<sequence>MALPGSHARVRWPLSVLVVCALAGGLFAAASVTSEGTDLRPAGGDVGSLLKERAARVERGRAEARSLQADIDALSKRETGGSLDKLLDRVASLQQATGLTAVKGPGVRVTLTDAPRSVDVPGLDPNVLVVHQQDIQAFVNALWSGGAEALTLQGQRLISTTGIKCVGNTVVLDGVPYSPPYVIEAIGDVGSMNAALQTSPEVITYREYVDRYQLGLEVETVDGMKAPAYAGTVSLSYATALDPDES</sequence>
<dbReference type="OrthoDB" id="3214641at2"/>
<dbReference type="Proteomes" id="UP000321571">
    <property type="component" value="Unassembled WGS sequence"/>
</dbReference>
<dbReference type="PANTHER" id="PTHR37313:SF4">
    <property type="entry name" value="CONSERVED MEMBRANE PROTEIN-RELATED"/>
    <property type="match status" value="1"/>
</dbReference>
<dbReference type="Gene3D" id="3.30.70.1880">
    <property type="entry name" value="Protein of unknown function DUF881"/>
    <property type="match status" value="1"/>
</dbReference>
<comment type="similarity">
    <text evidence="1">Belongs to the UPF0749 family.</text>
</comment>
<dbReference type="Pfam" id="PF05949">
    <property type="entry name" value="DUF881"/>
    <property type="match status" value="1"/>
</dbReference>
<evidence type="ECO:0000313" key="2">
    <source>
        <dbReference type="EMBL" id="TXL57432.1"/>
    </source>
</evidence>
<dbReference type="GO" id="GO:0005886">
    <property type="term" value="C:plasma membrane"/>
    <property type="evidence" value="ECO:0007669"/>
    <property type="project" value="TreeGrafter"/>
</dbReference>
<name>A0A5C8ND50_9ACTN</name>
<dbReference type="EMBL" id="VDUX01000007">
    <property type="protein sequence ID" value="TXL57432.1"/>
    <property type="molecule type" value="Genomic_DNA"/>
</dbReference>
<proteinExistence type="inferred from homology"/>
<dbReference type="InterPro" id="IPR010273">
    <property type="entry name" value="DUF881"/>
</dbReference>
<dbReference type="PANTHER" id="PTHR37313">
    <property type="entry name" value="UPF0749 PROTEIN RV1825"/>
    <property type="match status" value="1"/>
</dbReference>
<protein>
    <submittedName>
        <fullName evidence="2">DUF881 domain-containing protein</fullName>
    </submittedName>
</protein>
<comment type="caution">
    <text evidence="2">The sequence shown here is derived from an EMBL/GenBank/DDBJ whole genome shotgun (WGS) entry which is preliminary data.</text>
</comment>
<evidence type="ECO:0000313" key="3">
    <source>
        <dbReference type="Proteomes" id="UP000321571"/>
    </source>
</evidence>
<keyword evidence="3" id="KW-1185">Reference proteome</keyword>